<evidence type="ECO:0000259" key="12">
    <source>
        <dbReference type="SMART" id="SM00986"/>
    </source>
</evidence>
<dbReference type="Pfam" id="PF03167">
    <property type="entry name" value="UDG"/>
    <property type="match status" value="1"/>
</dbReference>
<dbReference type="NCBIfam" id="NF003591">
    <property type="entry name" value="PRK05254.1-4"/>
    <property type="match status" value="1"/>
</dbReference>
<evidence type="ECO:0000256" key="3">
    <source>
        <dbReference type="ARBA" id="ARBA00008184"/>
    </source>
</evidence>
<dbReference type="KEGG" id="maer:DAI18_06515"/>
<evidence type="ECO:0000256" key="2">
    <source>
        <dbReference type="ARBA" id="ARBA00002631"/>
    </source>
</evidence>
<evidence type="ECO:0000313" key="13">
    <source>
        <dbReference type="EMBL" id="AVY93739.1"/>
    </source>
</evidence>
<keyword evidence="6 9" id="KW-0227">DNA damage</keyword>
<dbReference type="InterPro" id="IPR018085">
    <property type="entry name" value="Ura-DNA_Glyclase_AS"/>
</dbReference>
<dbReference type="NCBIfam" id="NF003588">
    <property type="entry name" value="PRK05254.1-1"/>
    <property type="match status" value="1"/>
</dbReference>
<protein>
    <recommendedName>
        <fullName evidence="5 9">Uracil-DNA glycosylase</fullName>
        <shortName evidence="9">UDG</shortName>
        <ecNumber evidence="4 9">3.2.2.27</ecNumber>
    </recommendedName>
</protein>
<dbReference type="GO" id="GO:0004844">
    <property type="term" value="F:uracil DNA N-glycosylase activity"/>
    <property type="evidence" value="ECO:0007669"/>
    <property type="project" value="UniProtKB-UniRule"/>
</dbReference>
<comment type="function">
    <text evidence="2 9 11">Excises uracil residues from the DNA which can arise as a result of misincorporation of dUMP residues by DNA polymerase or due to deamination of cytosine.</text>
</comment>
<evidence type="ECO:0000256" key="11">
    <source>
        <dbReference type="RuleBase" id="RU003780"/>
    </source>
</evidence>
<dbReference type="GO" id="GO:0005737">
    <property type="term" value="C:cytoplasm"/>
    <property type="evidence" value="ECO:0007669"/>
    <property type="project" value="UniProtKB-SubCell"/>
</dbReference>
<evidence type="ECO:0000256" key="4">
    <source>
        <dbReference type="ARBA" id="ARBA00012030"/>
    </source>
</evidence>
<keyword evidence="9" id="KW-0963">Cytoplasm</keyword>
<dbReference type="InterPro" id="IPR036895">
    <property type="entry name" value="Uracil-DNA_glycosylase-like_sf"/>
</dbReference>
<name>A0A2S0P8M4_9NEIS</name>
<dbReference type="HAMAP" id="MF_00148">
    <property type="entry name" value="UDG"/>
    <property type="match status" value="1"/>
</dbReference>
<dbReference type="AlphaFoldDB" id="A0A2S0P8M4"/>
<reference evidence="13 14" key="1">
    <citation type="submission" date="2018-04" db="EMBL/GenBank/DDBJ databases">
        <title>Denitrifier Microvirgula.</title>
        <authorList>
            <person name="Anderson E."/>
            <person name="Jang J."/>
            <person name="Ishii S."/>
        </authorList>
    </citation>
    <scope>NUCLEOTIDE SEQUENCE [LARGE SCALE GENOMIC DNA]</scope>
    <source>
        <strain evidence="13 14">BE2.4</strain>
    </source>
</reference>
<dbReference type="InterPro" id="IPR005122">
    <property type="entry name" value="Uracil-DNA_glycosylase-like"/>
</dbReference>
<dbReference type="NCBIfam" id="TIGR00628">
    <property type="entry name" value="ung"/>
    <property type="match status" value="1"/>
</dbReference>
<feature type="domain" description="Uracil-DNA glycosylase-like" evidence="12">
    <location>
        <begin position="57"/>
        <end position="217"/>
    </location>
</feature>
<gene>
    <name evidence="9" type="primary">ung</name>
    <name evidence="13" type="ORF">DAI18_06515</name>
</gene>
<dbReference type="PANTHER" id="PTHR11264:SF0">
    <property type="entry name" value="URACIL-DNA GLYCOSYLASE"/>
    <property type="match status" value="1"/>
</dbReference>
<comment type="similarity">
    <text evidence="3 9 11">Belongs to the uracil-DNA glycosylase (UDG) superfamily. UNG family.</text>
</comment>
<dbReference type="PANTHER" id="PTHR11264">
    <property type="entry name" value="URACIL-DNA GLYCOSYLASE"/>
    <property type="match status" value="1"/>
</dbReference>
<evidence type="ECO:0000256" key="7">
    <source>
        <dbReference type="ARBA" id="ARBA00022801"/>
    </source>
</evidence>
<evidence type="ECO:0000256" key="10">
    <source>
        <dbReference type="PROSITE-ProRule" id="PRU10072"/>
    </source>
</evidence>
<dbReference type="SUPFAM" id="SSF52141">
    <property type="entry name" value="Uracil-DNA glycosylase-like"/>
    <property type="match status" value="1"/>
</dbReference>
<comment type="catalytic activity">
    <reaction evidence="1 9 11">
        <text>Hydrolyzes single-stranded DNA or mismatched double-stranded DNA and polynucleotides, releasing free uracil.</text>
        <dbReference type="EC" id="3.2.2.27"/>
    </reaction>
</comment>
<dbReference type="NCBIfam" id="NF003589">
    <property type="entry name" value="PRK05254.1-2"/>
    <property type="match status" value="1"/>
</dbReference>
<evidence type="ECO:0000256" key="1">
    <source>
        <dbReference type="ARBA" id="ARBA00001400"/>
    </source>
</evidence>
<keyword evidence="8 9" id="KW-0234">DNA repair</keyword>
<accession>A0A2S0P8M4</accession>
<proteinExistence type="inferred from homology"/>
<dbReference type="Proteomes" id="UP000244173">
    <property type="component" value="Chromosome"/>
</dbReference>
<keyword evidence="14" id="KW-1185">Reference proteome</keyword>
<dbReference type="OrthoDB" id="9804372at2"/>
<evidence type="ECO:0000256" key="6">
    <source>
        <dbReference type="ARBA" id="ARBA00022763"/>
    </source>
</evidence>
<dbReference type="EMBL" id="CP028519">
    <property type="protein sequence ID" value="AVY93739.1"/>
    <property type="molecule type" value="Genomic_DNA"/>
</dbReference>
<dbReference type="CDD" id="cd10027">
    <property type="entry name" value="UDG-F1-like"/>
    <property type="match status" value="1"/>
</dbReference>
<sequence>MHKSLPWLAPALSRVHPDWQSRLRPDILARIDHQLSERAAAGEQIYPQPVDIFNALRDTPPSGVRVVILGQDPYHGDGEACGLAFSVRRGIRVPPSLRNIYKELLRDTGTATPLHGDLAAWTRQGVLLLNSVLTVAANRAGSHRELGWQVITDDLIDLLAAEDSPRVFVLWGKDAQNKHARLTNPRHLVLQGPHPSPLSAYRGFFGCGHFSRINDYLREQGCVPIDWHLPE</sequence>
<dbReference type="InterPro" id="IPR002043">
    <property type="entry name" value="UDG_fam1"/>
</dbReference>
<comment type="subcellular location">
    <subcellularLocation>
        <location evidence="9">Cytoplasm</location>
    </subcellularLocation>
</comment>
<dbReference type="PROSITE" id="PS00130">
    <property type="entry name" value="U_DNA_GLYCOSYLASE"/>
    <property type="match status" value="1"/>
</dbReference>
<evidence type="ECO:0000256" key="9">
    <source>
        <dbReference type="HAMAP-Rule" id="MF_00148"/>
    </source>
</evidence>
<dbReference type="SMART" id="SM00986">
    <property type="entry name" value="UDG"/>
    <property type="match status" value="1"/>
</dbReference>
<dbReference type="NCBIfam" id="NF003592">
    <property type="entry name" value="PRK05254.1-5"/>
    <property type="match status" value="1"/>
</dbReference>
<evidence type="ECO:0000256" key="8">
    <source>
        <dbReference type="ARBA" id="ARBA00023204"/>
    </source>
</evidence>
<dbReference type="Gene3D" id="3.40.470.10">
    <property type="entry name" value="Uracil-DNA glycosylase-like domain"/>
    <property type="match status" value="1"/>
</dbReference>
<dbReference type="RefSeq" id="WP_107888965.1">
    <property type="nucleotide sequence ID" value="NZ_CP028519.1"/>
</dbReference>
<feature type="active site" description="Proton acceptor" evidence="9 10">
    <location>
        <position position="72"/>
    </location>
</feature>
<keyword evidence="7 9" id="KW-0378">Hydrolase</keyword>
<evidence type="ECO:0000313" key="14">
    <source>
        <dbReference type="Proteomes" id="UP000244173"/>
    </source>
</evidence>
<evidence type="ECO:0000256" key="5">
    <source>
        <dbReference type="ARBA" id="ARBA00018429"/>
    </source>
</evidence>
<organism evidence="13 14">
    <name type="scientific">Microvirgula aerodenitrificans</name>
    <dbReference type="NCBI Taxonomy" id="57480"/>
    <lineage>
        <taxon>Bacteria</taxon>
        <taxon>Pseudomonadati</taxon>
        <taxon>Pseudomonadota</taxon>
        <taxon>Betaproteobacteria</taxon>
        <taxon>Neisseriales</taxon>
        <taxon>Aquaspirillaceae</taxon>
        <taxon>Microvirgula</taxon>
    </lineage>
</organism>
<dbReference type="STRING" id="1122240.GCA_000620105_01349"/>
<dbReference type="GO" id="GO:0097510">
    <property type="term" value="P:base-excision repair, AP site formation via deaminated base removal"/>
    <property type="evidence" value="ECO:0007669"/>
    <property type="project" value="TreeGrafter"/>
</dbReference>
<dbReference type="EC" id="3.2.2.27" evidence="4 9"/>
<dbReference type="SMART" id="SM00987">
    <property type="entry name" value="UreE_C"/>
    <property type="match status" value="1"/>
</dbReference>